<evidence type="ECO:0000313" key="13">
    <source>
        <dbReference type="Proteomes" id="UP000015480"/>
    </source>
</evidence>
<dbReference type="STRING" id="1367847.JCM7686_2280"/>
<keyword evidence="4" id="KW-0597">Phosphoprotein</keyword>
<evidence type="ECO:0000256" key="9">
    <source>
        <dbReference type="ARBA" id="ARBA00023136"/>
    </source>
</evidence>
<evidence type="ECO:0000256" key="3">
    <source>
        <dbReference type="ARBA" id="ARBA00012438"/>
    </source>
</evidence>
<dbReference type="EMBL" id="CP006650">
    <property type="protein sequence ID" value="AGT09350.1"/>
    <property type="molecule type" value="Genomic_DNA"/>
</dbReference>
<dbReference type="InterPro" id="IPR004358">
    <property type="entry name" value="Sig_transdc_His_kin-like_C"/>
</dbReference>
<evidence type="ECO:0000256" key="5">
    <source>
        <dbReference type="ARBA" id="ARBA00022679"/>
    </source>
</evidence>
<dbReference type="GO" id="GO:0004673">
    <property type="term" value="F:protein histidine kinase activity"/>
    <property type="evidence" value="ECO:0007669"/>
    <property type="project" value="UniProtKB-EC"/>
</dbReference>
<evidence type="ECO:0000256" key="1">
    <source>
        <dbReference type="ARBA" id="ARBA00000085"/>
    </source>
</evidence>
<dbReference type="InterPro" id="IPR005467">
    <property type="entry name" value="His_kinase_dom"/>
</dbReference>
<dbReference type="eggNOG" id="COG0642">
    <property type="taxonomic scope" value="Bacteria"/>
</dbReference>
<dbReference type="HOGENOM" id="CLU_000445_42_3_5"/>
<evidence type="ECO:0000256" key="4">
    <source>
        <dbReference type="ARBA" id="ARBA00022553"/>
    </source>
</evidence>
<keyword evidence="7 12" id="KW-0418">Kinase</keyword>
<keyword evidence="6 10" id="KW-0812">Transmembrane</keyword>
<gene>
    <name evidence="12" type="ORF">JCM7686_2280</name>
</gene>
<dbReference type="PANTHER" id="PTHR45436">
    <property type="entry name" value="SENSOR HISTIDINE KINASE YKOH"/>
    <property type="match status" value="1"/>
</dbReference>
<accession>S5Y0V4</accession>
<feature type="transmembrane region" description="Helical" evidence="10">
    <location>
        <begin position="166"/>
        <end position="185"/>
    </location>
</feature>
<dbReference type="InterPro" id="IPR036890">
    <property type="entry name" value="HATPase_C_sf"/>
</dbReference>
<comment type="subcellular location">
    <subcellularLocation>
        <location evidence="2">Membrane</location>
    </subcellularLocation>
</comment>
<dbReference type="SMART" id="SM00387">
    <property type="entry name" value="HATPase_c"/>
    <property type="match status" value="1"/>
</dbReference>
<dbReference type="PROSITE" id="PS50109">
    <property type="entry name" value="HIS_KIN"/>
    <property type="match status" value="1"/>
</dbReference>
<dbReference type="InterPro" id="IPR050428">
    <property type="entry name" value="TCS_sensor_his_kinase"/>
</dbReference>
<dbReference type="PRINTS" id="PR00344">
    <property type="entry name" value="BCTRLSENSOR"/>
</dbReference>
<evidence type="ECO:0000256" key="7">
    <source>
        <dbReference type="ARBA" id="ARBA00022777"/>
    </source>
</evidence>
<protein>
    <recommendedName>
        <fullName evidence="3">histidine kinase</fullName>
        <ecNumber evidence="3">2.7.13.3</ecNumber>
    </recommendedName>
</protein>
<dbReference type="EC" id="2.7.13.3" evidence="3"/>
<dbReference type="PATRIC" id="fig|1367847.3.peg.2272"/>
<evidence type="ECO:0000313" key="12">
    <source>
        <dbReference type="EMBL" id="AGT09350.1"/>
    </source>
</evidence>
<dbReference type="RefSeq" id="WP_020950988.1">
    <property type="nucleotide sequence ID" value="NC_022041.1"/>
</dbReference>
<sequence>MKLKLPADSIRFRLLGLAALLVGAALIAAYLTIAAILEDFITGRFDAETRAIAEGLMAGATISDSGRLVAGVPPSDARFDLPLSGWYWQLMQNGQVTAKSPSLFDNLLSVPVEDVQGGHLFGPDGQRLRLIHSDFTLPGSEARLSVAVTAPQAEIVESLAQVRRPLAISLLVLGLGLGLTSLLQVTAGLKSLDRLGHDIRRIRAGEAESLSLPAVSELRPISSEINALLEQNRIVLTRSRDYVGNLAHSLKTPLAALANSLGPDHPGQALIARMDRQIGWHLRRARSSAAPRLLGHRTPVAAVVEDILLVLRRPLEDRAIAITTACPPELAFAGERQDLEEMIGNLTENASKWADHQIRISARLLPENKASENKAGEREIAIRIEDDGPGMSQEDHAHALTRGRRLDEFGPPGAGLGLAIVHDLCALHGGSLTLGHSDLGGLRAELILPA</sequence>
<evidence type="ECO:0000256" key="8">
    <source>
        <dbReference type="ARBA" id="ARBA00022989"/>
    </source>
</evidence>
<dbReference type="Pfam" id="PF02518">
    <property type="entry name" value="HATPase_c"/>
    <property type="match status" value="1"/>
</dbReference>
<dbReference type="GO" id="GO:0005886">
    <property type="term" value="C:plasma membrane"/>
    <property type="evidence" value="ECO:0007669"/>
    <property type="project" value="TreeGrafter"/>
</dbReference>
<dbReference type="AlphaFoldDB" id="S5Y0V4"/>
<evidence type="ECO:0000259" key="11">
    <source>
        <dbReference type="PROSITE" id="PS50109"/>
    </source>
</evidence>
<name>S5Y0V4_PARAH</name>
<keyword evidence="9 10" id="KW-0472">Membrane</keyword>
<dbReference type="KEGG" id="pami:JCM7686_2280"/>
<organism evidence="12 13">
    <name type="scientific">Paracoccus aminophilus JCM 7686</name>
    <dbReference type="NCBI Taxonomy" id="1367847"/>
    <lineage>
        <taxon>Bacteria</taxon>
        <taxon>Pseudomonadati</taxon>
        <taxon>Pseudomonadota</taxon>
        <taxon>Alphaproteobacteria</taxon>
        <taxon>Rhodobacterales</taxon>
        <taxon>Paracoccaceae</taxon>
        <taxon>Paracoccus</taxon>
    </lineage>
</organism>
<evidence type="ECO:0000256" key="10">
    <source>
        <dbReference type="SAM" id="Phobius"/>
    </source>
</evidence>
<reference evidence="12 13" key="1">
    <citation type="journal article" date="2014" name="BMC Genomics">
        <title>Architecture and functions of a multipartite genome of the methylotrophic bacterium Paracoccus aminophilus JCM 7686, containing primary and secondary chromids.</title>
        <authorList>
            <person name="Dziewit L."/>
            <person name="Czarnecki J."/>
            <person name="Wibberg D."/>
            <person name="Radlinska M."/>
            <person name="Mrozek P."/>
            <person name="Szymczak M."/>
            <person name="Schluter A."/>
            <person name="Puhler A."/>
            <person name="Bartosik D."/>
        </authorList>
    </citation>
    <scope>NUCLEOTIDE SEQUENCE [LARGE SCALE GENOMIC DNA]</scope>
    <source>
        <strain evidence="12">JCM 7686</strain>
    </source>
</reference>
<keyword evidence="5 12" id="KW-0808">Transferase</keyword>
<keyword evidence="13" id="KW-1185">Reference proteome</keyword>
<proteinExistence type="predicted"/>
<evidence type="ECO:0000256" key="2">
    <source>
        <dbReference type="ARBA" id="ARBA00004370"/>
    </source>
</evidence>
<dbReference type="Gene3D" id="3.30.565.10">
    <property type="entry name" value="Histidine kinase-like ATPase, C-terminal domain"/>
    <property type="match status" value="1"/>
</dbReference>
<feature type="domain" description="Histidine kinase" evidence="11">
    <location>
        <begin position="245"/>
        <end position="450"/>
    </location>
</feature>
<dbReference type="Proteomes" id="UP000015480">
    <property type="component" value="Chromosome"/>
</dbReference>
<dbReference type="InterPro" id="IPR003594">
    <property type="entry name" value="HATPase_dom"/>
</dbReference>
<dbReference type="GO" id="GO:0000160">
    <property type="term" value="P:phosphorelay signal transduction system"/>
    <property type="evidence" value="ECO:0007669"/>
    <property type="project" value="TreeGrafter"/>
</dbReference>
<keyword evidence="8 10" id="KW-1133">Transmembrane helix</keyword>
<evidence type="ECO:0000256" key="6">
    <source>
        <dbReference type="ARBA" id="ARBA00022692"/>
    </source>
</evidence>
<dbReference type="SUPFAM" id="SSF55874">
    <property type="entry name" value="ATPase domain of HSP90 chaperone/DNA topoisomerase II/histidine kinase"/>
    <property type="match status" value="1"/>
</dbReference>
<dbReference type="PANTHER" id="PTHR45436:SF5">
    <property type="entry name" value="SENSOR HISTIDINE KINASE TRCS"/>
    <property type="match status" value="1"/>
</dbReference>
<comment type="catalytic activity">
    <reaction evidence="1">
        <text>ATP + protein L-histidine = ADP + protein N-phospho-L-histidine.</text>
        <dbReference type="EC" id="2.7.13.3"/>
    </reaction>
</comment>